<evidence type="ECO:0000313" key="2">
    <source>
        <dbReference type="Proteomes" id="UP000256429"/>
    </source>
</evidence>
<reference evidence="1 2" key="1">
    <citation type="submission" date="2018-08" db="EMBL/GenBank/DDBJ databases">
        <title>Genomic Encyclopedia of Type Strains, Phase III (KMG-III): the genomes of soil and plant-associated and newly described type strains.</title>
        <authorList>
            <person name="Whitman W."/>
        </authorList>
    </citation>
    <scope>NUCLEOTIDE SEQUENCE [LARGE SCALE GENOMIC DNA]</scope>
    <source>
        <strain evidence="1 2">325-5</strain>
    </source>
</reference>
<dbReference type="EMBL" id="QTTQ01000011">
    <property type="protein sequence ID" value="REE80680.1"/>
    <property type="molecule type" value="Genomic_DNA"/>
</dbReference>
<dbReference type="AlphaFoldDB" id="A0A3D9RLC1"/>
<comment type="caution">
    <text evidence="1">The sequence shown here is derived from an EMBL/GenBank/DDBJ whole genome shotgun (WGS) entry which is preliminary data.</text>
</comment>
<accession>A0A3D9RLC1</accession>
<keyword evidence="2" id="KW-1185">Reference proteome</keyword>
<dbReference type="Proteomes" id="UP000256429">
    <property type="component" value="Unassembled WGS sequence"/>
</dbReference>
<dbReference type="OrthoDB" id="796582at2"/>
<name>A0A3D9RLC1_9FLAO</name>
<evidence type="ECO:0000313" key="1">
    <source>
        <dbReference type="EMBL" id="REE80680.1"/>
    </source>
</evidence>
<proteinExistence type="predicted"/>
<gene>
    <name evidence="1" type="ORF">BX611_2330</name>
</gene>
<organism evidence="1 2">
    <name type="scientific">Lutibacter oceani</name>
    <dbReference type="NCBI Taxonomy" id="1853311"/>
    <lineage>
        <taxon>Bacteria</taxon>
        <taxon>Pseudomonadati</taxon>
        <taxon>Bacteroidota</taxon>
        <taxon>Flavobacteriia</taxon>
        <taxon>Flavobacteriales</taxon>
        <taxon>Flavobacteriaceae</taxon>
        <taxon>Lutibacter</taxon>
    </lineage>
</organism>
<protein>
    <submittedName>
        <fullName evidence="1">Uncharacterized protein</fullName>
    </submittedName>
</protein>
<sequence>MGFIPILLVVLIAIGFLRKTTPELQGHWNTLIDEFEYSTKDFYALLEKELKSHGIENITVVEREMSEGNALSTKRLYLRVSWKNYNYDCCCAPFGNGTFFSWWMFTERKDIEGLIYKIPFIGRFLANFFFPTTYYKIDSTSMFRSYAQASVLKVIDEITKEKGIRLLNDSERKPTMKDIFKR</sequence>
<dbReference type="RefSeq" id="WP_115881342.1">
    <property type="nucleotide sequence ID" value="NZ_QTTQ01000011.1"/>
</dbReference>